<dbReference type="GO" id="GO:0016020">
    <property type="term" value="C:membrane"/>
    <property type="evidence" value="ECO:0007669"/>
    <property type="project" value="InterPro"/>
</dbReference>
<keyword evidence="5" id="KW-0333">Golgi apparatus</keyword>
<dbReference type="AlphaFoldDB" id="A0A1R3VDI9"/>
<organism evidence="8 9">
    <name type="scientific">Mesorhizobium prunaredense</name>
    <dbReference type="NCBI Taxonomy" id="1631249"/>
    <lineage>
        <taxon>Bacteria</taxon>
        <taxon>Pseudomonadati</taxon>
        <taxon>Pseudomonadota</taxon>
        <taxon>Alphaproteobacteria</taxon>
        <taxon>Hyphomicrobiales</taxon>
        <taxon>Phyllobacteriaceae</taxon>
        <taxon>Mesorhizobium</taxon>
    </lineage>
</organism>
<evidence type="ECO:0000256" key="2">
    <source>
        <dbReference type="ARBA" id="ARBA00022679"/>
    </source>
</evidence>
<evidence type="ECO:0000256" key="1">
    <source>
        <dbReference type="ARBA" id="ARBA00004323"/>
    </source>
</evidence>
<dbReference type="InterPro" id="IPR005331">
    <property type="entry name" value="Sulfotransferase"/>
</dbReference>
<gene>
    <name evidence="8" type="ORF">BQ8794_50085</name>
</gene>
<keyword evidence="7" id="KW-0325">Glycoprotein</keyword>
<evidence type="ECO:0000256" key="5">
    <source>
        <dbReference type="ARBA" id="ARBA00023034"/>
    </source>
</evidence>
<dbReference type="PANTHER" id="PTHR12137:SF54">
    <property type="entry name" value="CARBOHYDRATE SULFOTRANSFERASE"/>
    <property type="match status" value="1"/>
</dbReference>
<dbReference type="Proteomes" id="UP000188388">
    <property type="component" value="Unassembled WGS sequence"/>
</dbReference>
<dbReference type="GO" id="GO:0016051">
    <property type="term" value="P:carbohydrate biosynthetic process"/>
    <property type="evidence" value="ECO:0007669"/>
    <property type="project" value="InterPro"/>
</dbReference>
<dbReference type="InterPro" id="IPR027417">
    <property type="entry name" value="P-loop_NTPase"/>
</dbReference>
<accession>A0A1R3VDI9</accession>
<dbReference type="STRING" id="1631249.BQ8794_50085"/>
<dbReference type="SUPFAM" id="SSF52540">
    <property type="entry name" value="P-loop containing nucleoside triphosphate hydrolases"/>
    <property type="match status" value="1"/>
</dbReference>
<keyword evidence="9" id="KW-1185">Reference proteome</keyword>
<evidence type="ECO:0000256" key="7">
    <source>
        <dbReference type="ARBA" id="ARBA00023180"/>
    </source>
</evidence>
<dbReference type="RefSeq" id="WP_167378821.1">
    <property type="nucleotide sequence ID" value="NZ_FTPD01000045.1"/>
</dbReference>
<dbReference type="EMBL" id="FTPD01000045">
    <property type="protein sequence ID" value="SIT57983.1"/>
    <property type="molecule type" value="Genomic_DNA"/>
</dbReference>
<dbReference type="PANTHER" id="PTHR12137">
    <property type="entry name" value="CARBOHYDRATE SULFOTRANSFERASE"/>
    <property type="match status" value="1"/>
</dbReference>
<protein>
    <recommendedName>
        <fullName evidence="10">Sulfotransferase family protein</fullName>
    </recommendedName>
</protein>
<keyword evidence="4" id="KW-1133">Transmembrane helix</keyword>
<keyword evidence="3" id="KW-0812">Transmembrane</keyword>
<evidence type="ECO:0008006" key="10">
    <source>
        <dbReference type="Google" id="ProtNLM"/>
    </source>
</evidence>
<sequence length="306" mass="35246">MNTSTPHLSYEIPVPKSKQARGLRRIERQLRPKLRSLRWRVVEQVLSWRNPEALAFYRRAMETAYLPDDLIDVVPQLKILYLAMPKAASSRIRSNLAAMIGNDTVSGWRSDQNWKVHNRKASNLQAPRHGVVQFYRMATSPDALRFTFVRNPYTRLLSCWADQYRDRPLVPGYGRVEVYLAHREMADPALPVGADKSLSFADFVAFACTTSTWRIDKHWQSQSDIVDLPGVAFDLIGKTETFAKDFERVLDHVDASDEVRHAAMPPLHTSSRRRLADYFTPELADTIYRAYERDFDQFGYARALPA</sequence>
<keyword evidence="6" id="KW-0472">Membrane</keyword>
<keyword evidence="2" id="KW-0808">Transferase</keyword>
<proteinExistence type="predicted"/>
<dbReference type="GO" id="GO:0008146">
    <property type="term" value="F:sulfotransferase activity"/>
    <property type="evidence" value="ECO:0007669"/>
    <property type="project" value="InterPro"/>
</dbReference>
<dbReference type="Pfam" id="PF03567">
    <property type="entry name" value="Sulfotransfer_2"/>
    <property type="match status" value="1"/>
</dbReference>
<evidence type="ECO:0000256" key="3">
    <source>
        <dbReference type="ARBA" id="ARBA00022692"/>
    </source>
</evidence>
<evidence type="ECO:0000313" key="8">
    <source>
        <dbReference type="EMBL" id="SIT57983.1"/>
    </source>
</evidence>
<dbReference type="InterPro" id="IPR018011">
    <property type="entry name" value="Carb_sulfotrans_8-10"/>
</dbReference>
<comment type="subcellular location">
    <subcellularLocation>
        <location evidence="1">Golgi apparatus membrane</location>
        <topology evidence="1">Single-pass type II membrane protein</topology>
    </subcellularLocation>
</comment>
<reference evidence="9" key="1">
    <citation type="submission" date="2017-01" db="EMBL/GenBank/DDBJ databases">
        <authorList>
            <person name="Brunel B."/>
        </authorList>
    </citation>
    <scope>NUCLEOTIDE SEQUENCE [LARGE SCALE GENOMIC DNA]</scope>
</reference>
<evidence type="ECO:0000256" key="4">
    <source>
        <dbReference type="ARBA" id="ARBA00022989"/>
    </source>
</evidence>
<evidence type="ECO:0000256" key="6">
    <source>
        <dbReference type="ARBA" id="ARBA00023136"/>
    </source>
</evidence>
<name>A0A1R3VDI9_9HYPH</name>
<evidence type="ECO:0000313" key="9">
    <source>
        <dbReference type="Proteomes" id="UP000188388"/>
    </source>
</evidence>